<accession>A0A8J2Z2U5</accession>
<dbReference type="SUPFAM" id="SSF52540">
    <property type="entry name" value="P-loop containing nucleoside triphosphate hydrolases"/>
    <property type="match status" value="1"/>
</dbReference>
<dbReference type="PANTHER" id="PTHR30486">
    <property type="entry name" value="TWITCHING MOTILITY PROTEIN PILT"/>
    <property type="match status" value="1"/>
</dbReference>
<evidence type="ECO:0000313" key="3">
    <source>
        <dbReference type="EMBL" id="GGF91556.1"/>
    </source>
</evidence>
<name>A0A8J2Z2U5_9GAMM</name>
<keyword evidence="4" id="KW-1185">Reference proteome</keyword>
<dbReference type="Pfam" id="PF00437">
    <property type="entry name" value="T2SSE"/>
    <property type="match status" value="1"/>
</dbReference>
<dbReference type="SMART" id="SM00382">
    <property type="entry name" value="AAA"/>
    <property type="match status" value="1"/>
</dbReference>
<dbReference type="Gene3D" id="3.40.50.300">
    <property type="entry name" value="P-loop containing nucleotide triphosphate hydrolases"/>
    <property type="match status" value="1"/>
</dbReference>
<dbReference type="InterPro" id="IPR003593">
    <property type="entry name" value="AAA+_ATPase"/>
</dbReference>
<evidence type="ECO:0000259" key="2">
    <source>
        <dbReference type="SMART" id="SM00382"/>
    </source>
</evidence>
<reference evidence="3" key="2">
    <citation type="submission" date="2020-09" db="EMBL/GenBank/DDBJ databases">
        <authorList>
            <person name="Sun Q."/>
            <person name="Zhou Y."/>
        </authorList>
    </citation>
    <scope>NUCLEOTIDE SEQUENCE</scope>
    <source>
        <strain evidence="3">CGMCC 1.15758</strain>
    </source>
</reference>
<dbReference type="Proteomes" id="UP000636949">
    <property type="component" value="Unassembled WGS sequence"/>
</dbReference>
<dbReference type="RefSeq" id="WP_157968179.1">
    <property type="nucleotide sequence ID" value="NZ_BMJS01000004.1"/>
</dbReference>
<dbReference type="OrthoDB" id="6189814at2"/>
<protein>
    <submittedName>
        <fullName evidence="3">Dot/Icm secretion system ATPase DotB</fullName>
    </submittedName>
</protein>
<comment type="caution">
    <text evidence="3">The sequence shown here is derived from an EMBL/GenBank/DDBJ whole genome shotgun (WGS) entry which is preliminary data.</text>
</comment>
<dbReference type="AlphaFoldDB" id="A0A8J2Z2U5"/>
<feature type="domain" description="AAA+ ATPase" evidence="2">
    <location>
        <begin position="179"/>
        <end position="309"/>
    </location>
</feature>
<sequence>MVEISSDSFKKYINISSTYQEQADDMYQFNRDKNRGASWVFQNLPGTINRRIHLDDILEHCCAKGADDIFISSNLKVMARVAGRNIQITDRKISVSELENIIQIITKDPASINVFTRGENLWGAYAINEEEHGSKRLRYAIEGTVDGYDISFRQLMDKPVKLSDLGLEQDVWSKIRTLNDGFVIVSGATGSGKSTLITSMLRELAEDNDGNHNILTFEEPVEIRFDKLNFNTSRVKQSEIPFNLKTFDIAVKGAMRRSPTIIFVGEINDFATLKASLAAAQTGHLVFATVHAKSVRNIFSRMLYLCPNDLRSSYLNDLIESTHVLVNQKLLKIKNELKRIPSREYCLFNDKFRKSLSEVGDNIHKVSQNIGDHIDHSKSTHKDCILNLKRKGIYVYDDVE</sequence>
<comment type="similarity">
    <text evidence="1">Belongs to the GSP E family.</text>
</comment>
<proteinExistence type="inferred from homology"/>
<dbReference type="InterPro" id="IPR027417">
    <property type="entry name" value="P-loop_NTPase"/>
</dbReference>
<dbReference type="GO" id="GO:0016887">
    <property type="term" value="F:ATP hydrolysis activity"/>
    <property type="evidence" value="ECO:0007669"/>
    <property type="project" value="InterPro"/>
</dbReference>
<dbReference type="InterPro" id="IPR050921">
    <property type="entry name" value="T4SS_GSP_E_ATPase"/>
</dbReference>
<reference evidence="3" key="1">
    <citation type="journal article" date="2014" name="Int. J. Syst. Evol. Microbiol.">
        <title>Complete genome sequence of Corynebacterium casei LMG S-19264T (=DSM 44701T), isolated from a smear-ripened cheese.</title>
        <authorList>
            <consortium name="US DOE Joint Genome Institute (JGI-PGF)"/>
            <person name="Walter F."/>
            <person name="Albersmeier A."/>
            <person name="Kalinowski J."/>
            <person name="Ruckert C."/>
        </authorList>
    </citation>
    <scope>NUCLEOTIDE SEQUENCE</scope>
    <source>
        <strain evidence="3">CGMCC 1.15758</strain>
    </source>
</reference>
<dbReference type="EMBL" id="BMJS01000004">
    <property type="protein sequence ID" value="GGF91556.1"/>
    <property type="molecule type" value="Genomic_DNA"/>
</dbReference>
<dbReference type="PANTHER" id="PTHR30486:SF6">
    <property type="entry name" value="TYPE IV PILUS RETRACTATION ATPASE PILT"/>
    <property type="match status" value="1"/>
</dbReference>
<evidence type="ECO:0000256" key="1">
    <source>
        <dbReference type="ARBA" id="ARBA00006611"/>
    </source>
</evidence>
<dbReference type="Gene3D" id="3.30.450.90">
    <property type="match status" value="1"/>
</dbReference>
<dbReference type="InterPro" id="IPR001482">
    <property type="entry name" value="T2SS/T4SS_dom"/>
</dbReference>
<organism evidence="3 4">
    <name type="scientific">Cysteiniphilum litorale</name>
    <dbReference type="NCBI Taxonomy" id="2056700"/>
    <lineage>
        <taxon>Bacteria</taxon>
        <taxon>Pseudomonadati</taxon>
        <taxon>Pseudomonadota</taxon>
        <taxon>Gammaproteobacteria</taxon>
        <taxon>Thiotrichales</taxon>
        <taxon>Fastidiosibacteraceae</taxon>
        <taxon>Cysteiniphilum</taxon>
    </lineage>
</organism>
<gene>
    <name evidence="3" type="primary">dotB</name>
    <name evidence="3" type="ORF">GCM10010995_05980</name>
</gene>
<evidence type="ECO:0000313" key="4">
    <source>
        <dbReference type="Proteomes" id="UP000636949"/>
    </source>
</evidence>